<evidence type="ECO:0000256" key="1">
    <source>
        <dbReference type="SAM" id="Phobius"/>
    </source>
</evidence>
<dbReference type="Proteomes" id="UP001166947">
    <property type="component" value="Unassembled WGS sequence"/>
</dbReference>
<keyword evidence="1" id="KW-1133">Transmembrane helix</keyword>
<keyword evidence="3" id="KW-1185">Reference proteome</keyword>
<feature type="transmembrane region" description="Helical" evidence="1">
    <location>
        <begin position="46"/>
        <end position="64"/>
    </location>
</feature>
<proteinExistence type="predicted"/>
<sequence length="68" mass="7995">MEREKIYYTVVVLVAAVSVLLSPFFYIRGAQQKVLKNQQRNWRKIVAANILTALILLAVWWFGWRNLS</sequence>
<keyword evidence="1" id="KW-0812">Transmembrane</keyword>
<keyword evidence="1" id="KW-0472">Membrane</keyword>
<evidence type="ECO:0000313" key="2">
    <source>
        <dbReference type="EMBL" id="MCS4533502.1"/>
    </source>
</evidence>
<dbReference type="EMBL" id="JANUXW010000002">
    <property type="protein sequence ID" value="MCS4533502.1"/>
    <property type="molecule type" value="Genomic_DNA"/>
</dbReference>
<protein>
    <submittedName>
        <fullName evidence="2">Uncharacterized protein</fullName>
    </submittedName>
</protein>
<reference evidence="2" key="1">
    <citation type="submission" date="2022-08" db="EMBL/GenBank/DDBJ databases">
        <authorList>
            <person name="Volokhov D.V."/>
            <person name="Furtak V.A."/>
            <person name="Zagorodnyaya T.A."/>
        </authorList>
    </citation>
    <scope>NUCLEOTIDE SEQUENCE</scope>
    <source>
        <strain evidence="2">CSL10203-ORH2</strain>
    </source>
</reference>
<reference evidence="2" key="2">
    <citation type="journal article" date="2023" name="Curr. Microbiol.">
        <title>Neisseria montereyensis sp. nov., Isolated from Oropharynx of California Sea Lion (Zalophus californianus): Genomic, Phylogenetic, and Phenotypic Study.</title>
        <authorList>
            <person name="Volokhov D.V."/>
            <person name="Zagorodnyaya T.A."/>
            <person name="Furtak V.A."/>
            <person name="Nattanmai G."/>
            <person name="Randall L."/>
            <person name="Jose S."/>
            <person name="Gao Y."/>
            <person name="Gulland F.M."/>
            <person name="Eisenberg T."/>
            <person name="Delmonte P."/>
            <person name="Blom J."/>
            <person name="Mitchell K.K."/>
        </authorList>
    </citation>
    <scope>NUCLEOTIDE SEQUENCE</scope>
    <source>
        <strain evidence="2">CSL10203-ORH2</strain>
    </source>
</reference>
<organism evidence="2 3">
    <name type="scientific">Neisseria montereyensis</name>
    <dbReference type="NCBI Taxonomy" id="2973938"/>
    <lineage>
        <taxon>Bacteria</taxon>
        <taxon>Pseudomonadati</taxon>
        <taxon>Pseudomonadota</taxon>
        <taxon>Betaproteobacteria</taxon>
        <taxon>Neisseriales</taxon>
        <taxon>Neisseriaceae</taxon>
        <taxon>Neisseria</taxon>
    </lineage>
</organism>
<dbReference type="RefSeq" id="WP_259291295.1">
    <property type="nucleotide sequence ID" value="NZ_JANUXW010000002.1"/>
</dbReference>
<gene>
    <name evidence="2" type="ORF">NXS09_04215</name>
</gene>
<accession>A0ABT2FBC7</accession>
<feature type="transmembrane region" description="Helical" evidence="1">
    <location>
        <begin position="6"/>
        <end position="26"/>
    </location>
</feature>
<name>A0ABT2FBC7_9NEIS</name>
<evidence type="ECO:0000313" key="3">
    <source>
        <dbReference type="Proteomes" id="UP001166947"/>
    </source>
</evidence>
<comment type="caution">
    <text evidence="2">The sequence shown here is derived from an EMBL/GenBank/DDBJ whole genome shotgun (WGS) entry which is preliminary data.</text>
</comment>